<organism evidence="2 3">
    <name type="scientific">Acetobacter nitrogenifigens DSM 23921 = NBRC 105050</name>
    <dbReference type="NCBI Taxonomy" id="1120919"/>
    <lineage>
        <taxon>Bacteria</taxon>
        <taxon>Pseudomonadati</taxon>
        <taxon>Pseudomonadota</taxon>
        <taxon>Alphaproteobacteria</taxon>
        <taxon>Acetobacterales</taxon>
        <taxon>Acetobacteraceae</taxon>
        <taxon>Acetobacter</taxon>
    </lineage>
</organism>
<keyword evidence="3" id="KW-1185">Reference proteome</keyword>
<evidence type="ECO:0000313" key="2">
    <source>
        <dbReference type="EMBL" id="GEN59250.1"/>
    </source>
</evidence>
<evidence type="ECO:0000313" key="3">
    <source>
        <dbReference type="Proteomes" id="UP000321635"/>
    </source>
</evidence>
<evidence type="ECO:0000256" key="1">
    <source>
        <dbReference type="SAM" id="MobiDB-lite"/>
    </source>
</evidence>
<feature type="compositionally biased region" description="Basic and acidic residues" evidence="1">
    <location>
        <begin position="21"/>
        <end position="31"/>
    </location>
</feature>
<sequence>MQWDRAQRGCSAMNPNAPLIRQDKKIDFGDPRRFVPKAMKSESGAGQ</sequence>
<protein>
    <submittedName>
        <fullName evidence="2">Uncharacterized protein</fullName>
    </submittedName>
</protein>
<dbReference type="AlphaFoldDB" id="A0A511X8H2"/>
<proteinExistence type="predicted"/>
<comment type="caution">
    <text evidence="2">The sequence shown here is derived from an EMBL/GenBank/DDBJ whole genome shotgun (WGS) entry which is preliminary data.</text>
</comment>
<reference evidence="2 3" key="1">
    <citation type="submission" date="2019-07" db="EMBL/GenBank/DDBJ databases">
        <title>Whole genome shotgun sequence of Acetobacter nitrogenifigens NBRC 105050.</title>
        <authorList>
            <person name="Hosoyama A."/>
            <person name="Uohara A."/>
            <person name="Ohji S."/>
            <person name="Ichikawa N."/>
        </authorList>
    </citation>
    <scope>NUCLEOTIDE SEQUENCE [LARGE SCALE GENOMIC DNA]</scope>
    <source>
        <strain evidence="2 3">NBRC 105050</strain>
    </source>
</reference>
<feature type="region of interest" description="Disordered" evidence="1">
    <location>
        <begin position="1"/>
        <end position="31"/>
    </location>
</feature>
<name>A0A511X8H2_9PROT</name>
<gene>
    <name evidence="2" type="ORF">ANI02nite_11340</name>
</gene>
<dbReference type="EMBL" id="BJYF01000006">
    <property type="protein sequence ID" value="GEN59250.1"/>
    <property type="molecule type" value="Genomic_DNA"/>
</dbReference>
<dbReference type="Proteomes" id="UP000321635">
    <property type="component" value="Unassembled WGS sequence"/>
</dbReference>
<accession>A0A511X8H2</accession>